<keyword evidence="2" id="KW-0722">Serine protease inhibitor</keyword>
<name>A0A0M3R7J1_STIJA</name>
<dbReference type="Pfam" id="PF00050">
    <property type="entry name" value="Kazal_1"/>
    <property type="match status" value="2"/>
</dbReference>
<reference evidence="6" key="1">
    <citation type="submission" date="2015-03" db="EMBL/GenBank/DDBJ databases">
        <title>Identification of gene serpin.</title>
        <authorList>
            <person name="Sun L.M."/>
            <person name="Liu S.Q."/>
            <person name="Niu H.L."/>
            <person name="Zhang R."/>
        </authorList>
    </citation>
    <scope>NUCLEOTIDE SEQUENCE</scope>
</reference>
<feature type="chain" id="PRO_5005788346" evidence="4">
    <location>
        <begin position="19"/>
        <end position="133"/>
    </location>
</feature>
<dbReference type="EMBL" id="KP993198">
    <property type="protein sequence ID" value="ALC76552.1"/>
    <property type="molecule type" value="mRNA"/>
</dbReference>
<feature type="domain" description="Kazal-like" evidence="5">
    <location>
        <begin position="24"/>
        <end position="76"/>
    </location>
</feature>
<dbReference type="GO" id="GO:0005576">
    <property type="term" value="C:extracellular region"/>
    <property type="evidence" value="ECO:0007669"/>
    <property type="project" value="TreeGrafter"/>
</dbReference>
<dbReference type="RefSeq" id="XP_071826251.1">
    <property type="nucleotide sequence ID" value="XM_071970150.1"/>
</dbReference>
<dbReference type="InterPro" id="IPR036058">
    <property type="entry name" value="Kazal_dom_sf"/>
</dbReference>
<evidence type="ECO:0000256" key="1">
    <source>
        <dbReference type="ARBA" id="ARBA00022690"/>
    </source>
</evidence>
<dbReference type="AlphaFoldDB" id="A0A0M3R7J1"/>
<keyword evidence="4" id="KW-0732">Signal</keyword>
<feature type="domain" description="Kazal-like" evidence="5">
    <location>
        <begin position="77"/>
        <end position="130"/>
    </location>
</feature>
<dbReference type="PROSITE" id="PS51465">
    <property type="entry name" value="KAZAL_2"/>
    <property type="match status" value="2"/>
</dbReference>
<evidence type="ECO:0000256" key="2">
    <source>
        <dbReference type="ARBA" id="ARBA00022900"/>
    </source>
</evidence>
<dbReference type="CDD" id="cd00104">
    <property type="entry name" value="KAZAL_FS"/>
    <property type="match status" value="2"/>
</dbReference>
<dbReference type="PROSITE" id="PS51257">
    <property type="entry name" value="PROKAR_LIPOPROTEIN"/>
    <property type="match status" value="1"/>
</dbReference>
<protein>
    <submittedName>
        <fullName evidence="6">Serpin</fullName>
    </submittedName>
</protein>
<evidence type="ECO:0000256" key="4">
    <source>
        <dbReference type="SAM" id="SignalP"/>
    </source>
</evidence>
<dbReference type="GeneID" id="139966792"/>
<evidence type="ECO:0000313" key="6">
    <source>
        <dbReference type="EMBL" id="ALC76552.1"/>
    </source>
</evidence>
<dbReference type="InterPro" id="IPR050653">
    <property type="entry name" value="Prot_Inhib_GrowthFact_Antg"/>
</dbReference>
<feature type="signal peptide" evidence="4">
    <location>
        <begin position="1"/>
        <end position="18"/>
    </location>
</feature>
<organism evidence="6">
    <name type="scientific">Stichopus japonicus</name>
    <name type="common">Sea cucumber</name>
    <dbReference type="NCBI Taxonomy" id="307972"/>
    <lineage>
        <taxon>Eukaryota</taxon>
        <taxon>Metazoa</taxon>
        <taxon>Echinodermata</taxon>
        <taxon>Eleutherozoa</taxon>
        <taxon>Echinozoa</taxon>
        <taxon>Holothuroidea</taxon>
        <taxon>Aspidochirotacea</taxon>
        <taxon>Aspidochirotida</taxon>
        <taxon>Stichopodidae</taxon>
        <taxon>Apostichopus</taxon>
    </lineage>
</organism>
<dbReference type="PANTHER" id="PTHR10913:SF45">
    <property type="entry name" value="FOLLISTATIN, ISOFORM A-RELATED"/>
    <property type="match status" value="1"/>
</dbReference>
<dbReference type="Gene3D" id="3.30.60.30">
    <property type="match status" value="2"/>
</dbReference>
<proteinExistence type="evidence at transcript level"/>
<sequence length="133" mass="14482">MKFVLAMFVVVSLSGCNALPAKRTASKNGCFQSCFSMFQPVCGTDGLTYGNQCELENAKECVYSAIKLAHDGECTDSSSTSACPQFCTRDYRPVCGSDGETYSNYCVLLRERCQTKDTSLVRANDGSCSRRGM</sequence>
<keyword evidence="3" id="KW-1015">Disulfide bond</keyword>
<dbReference type="InterPro" id="IPR002350">
    <property type="entry name" value="Kazal_dom"/>
</dbReference>
<dbReference type="SUPFAM" id="SSF100895">
    <property type="entry name" value="Kazal-type serine protease inhibitors"/>
    <property type="match status" value="2"/>
</dbReference>
<dbReference type="RefSeq" id="XP_071826250.1">
    <property type="nucleotide sequence ID" value="XM_071970149.1"/>
</dbReference>
<dbReference type="SMART" id="SM00280">
    <property type="entry name" value="KAZAL"/>
    <property type="match status" value="2"/>
</dbReference>
<keyword evidence="1" id="KW-0646">Protease inhibitor</keyword>
<evidence type="ECO:0000256" key="3">
    <source>
        <dbReference type="ARBA" id="ARBA00023157"/>
    </source>
</evidence>
<dbReference type="PANTHER" id="PTHR10913">
    <property type="entry name" value="FOLLISTATIN-RELATED"/>
    <property type="match status" value="1"/>
</dbReference>
<accession>A0A0M3R7J1</accession>
<evidence type="ECO:0000259" key="5">
    <source>
        <dbReference type="PROSITE" id="PS51465"/>
    </source>
</evidence>